<keyword evidence="4 8" id="KW-0863">Zinc-finger</keyword>
<keyword evidence="3" id="KW-0479">Metal-binding</keyword>
<dbReference type="InterPro" id="IPR038129">
    <property type="entry name" value="Nanos_sf"/>
</dbReference>
<dbReference type="Proteomes" id="UP000274429">
    <property type="component" value="Unassembled WGS sequence"/>
</dbReference>
<name>A0A0R3WZE5_HYDTA</name>
<dbReference type="GO" id="GO:0006417">
    <property type="term" value="P:regulation of translation"/>
    <property type="evidence" value="ECO:0007669"/>
    <property type="project" value="UniProtKB-UniRule"/>
</dbReference>
<evidence type="ECO:0000313" key="11">
    <source>
        <dbReference type="Proteomes" id="UP000274429"/>
    </source>
</evidence>
<accession>A0A0R3WZE5</accession>
<dbReference type="GO" id="GO:0008270">
    <property type="term" value="F:zinc ion binding"/>
    <property type="evidence" value="ECO:0007669"/>
    <property type="project" value="UniProtKB-KW"/>
</dbReference>
<organism evidence="12">
    <name type="scientific">Hydatigena taeniaeformis</name>
    <name type="common">Feline tapeworm</name>
    <name type="synonym">Taenia taeniaeformis</name>
    <dbReference type="NCBI Taxonomy" id="6205"/>
    <lineage>
        <taxon>Eukaryota</taxon>
        <taxon>Metazoa</taxon>
        <taxon>Spiralia</taxon>
        <taxon>Lophotrochozoa</taxon>
        <taxon>Platyhelminthes</taxon>
        <taxon>Cestoda</taxon>
        <taxon>Eucestoda</taxon>
        <taxon>Cyclophyllidea</taxon>
        <taxon>Taeniidae</taxon>
        <taxon>Hydatigera</taxon>
    </lineage>
</organism>
<dbReference type="EMBL" id="UYWX01020294">
    <property type="protein sequence ID" value="VDM30308.1"/>
    <property type="molecule type" value="Genomic_DNA"/>
</dbReference>
<protein>
    <submittedName>
        <fullName evidence="12">Nanos-type domain-containing protein</fullName>
    </submittedName>
</protein>
<dbReference type="GO" id="GO:0005737">
    <property type="term" value="C:cytoplasm"/>
    <property type="evidence" value="ECO:0007669"/>
    <property type="project" value="UniProtKB-SubCell"/>
</dbReference>
<dbReference type="PROSITE" id="PS51522">
    <property type="entry name" value="ZF_NANOS"/>
    <property type="match status" value="1"/>
</dbReference>
<dbReference type="WBParaSite" id="TTAC_0000616201-mRNA-1">
    <property type="protein sequence ID" value="TTAC_0000616201-mRNA-1"/>
    <property type="gene ID" value="TTAC_0000616201"/>
</dbReference>
<dbReference type="GO" id="GO:0003723">
    <property type="term" value="F:RNA binding"/>
    <property type="evidence" value="ECO:0007669"/>
    <property type="project" value="UniProtKB-UniRule"/>
</dbReference>
<keyword evidence="5" id="KW-0862">Zinc</keyword>
<dbReference type="Pfam" id="PF05741">
    <property type="entry name" value="zf-nanos"/>
    <property type="match status" value="1"/>
</dbReference>
<sequence length="107" mass="12387">MNNLQRRSHLGLHEMAQLVKFFKQLESVLLLMSTISRRLCVFCRNNNETFEVYSSHKLKDELGRVTCPVLRKLVCPLCNATGDKAHTPRYCKRNTSEFPAKTLANKF</sequence>
<keyword evidence="2" id="KW-0963">Cytoplasm</keyword>
<reference evidence="10 11" key="2">
    <citation type="submission" date="2018-11" db="EMBL/GenBank/DDBJ databases">
        <authorList>
            <consortium name="Pathogen Informatics"/>
        </authorList>
    </citation>
    <scope>NUCLEOTIDE SEQUENCE [LARGE SCALE GENOMIC DNA]</scope>
</reference>
<dbReference type="STRING" id="6205.A0A0R3WZE5"/>
<dbReference type="OrthoDB" id="10010129at2759"/>
<feature type="domain" description="Nanos-type" evidence="9">
    <location>
        <begin position="39"/>
        <end position="93"/>
    </location>
</feature>
<evidence type="ECO:0000256" key="2">
    <source>
        <dbReference type="ARBA" id="ARBA00022490"/>
    </source>
</evidence>
<evidence type="ECO:0000256" key="3">
    <source>
        <dbReference type="ARBA" id="ARBA00022723"/>
    </source>
</evidence>
<dbReference type="AlphaFoldDB" id="A0A0R3WZE5"/>
<comment type="subcellular location">
    <subcellularLocation>
        <location evidence="1">Cytoplasm</location>
    </subcellularLocation>
</comment>
<reference evidence="12" key="1">
    <citation type="submission" date="2017-02" db="UniProtKB">
        <authorList>
            <consortium name="WormBaseParasite"/>
        </authorList>
    </citation>
    <scope>IDENTIFICATION</scope>
</reference>
<keyword evidence="11" id="KW-1185">Reference proteome</keyword>
<evidence type="ECO:0000256" key="1">
    <source>
        <dbReference type="ARBA" id="ARBA00004496"/>
    </source>
</evidence>
<dbReference type="PANTHER" id="PTHR12887">
    <property type="entry name" value="NANOS PROTEIN"/>
    <property type="match status" value="1"/>
</dbReference>
<dbReference type="InterPro" id="IPR008705">
    <property type="entry name" value="Nanos/Xcar2"/>
</dbReference>
<proteinExistence type="inferred from homology"/>
<evidence type="ECO:0000256" key="8">
    <source>
        <dbReference type="PROSITE-ProRule" id="PRU00855"/>
    </source>
</evidence>
<keyword evidence="7 8" id="KW-0694">RNA-binding</keyword>
<comment type="similarity">
    <text evidence="8">Belongs to the nanos family.</text>
</comment>
<gene>
    <name evidence="10" type="ORF">TTAC_LOCUS6147</name>
</gene>
<evidence type="ECO:0000256" key="5">
    <source>
        <dbReference type="ARBA" id="ARBA00022833"/>
    </source>
</evidence>
<evidence type="ECO:0000259" key="9">
    <source>
        <dbReference type="PROSITE" id="PS51522"/>
    </source>
</evidence>
<evidence type="ECO:0000256" key="6">
    <source>
        <dbReference type="ARBA" id="ARBA00022845"/>
    </source>
</evidence>
<evidence type="ECO:0000256" key="4">
    <source>
        <dbReference type="ARBA" id="ARBA00022771"/>
    </source>
</evidence>
<evidence type="ECO:0000256" key="7">
    <source>
        <dbReference type="ARBA" id="ARBA00022884"/>
    </source>
</evidence>
<keyword evidence="6 8" id="KW-0810">Translation regulation</keyword>
<dbReference type="Gene3D" id="4.10.60.30">
    <property type="entry name" value="Nanos, RNA-binding domain"/>
    <property type="match status" value="1"/>
</dbReference>
<evidence type="ECO:0000313" key="12">
    <source>
        <dbReference type="WBParaSite" id="TTAC_0000616201-mRNA-1"/>
    </source>
</evidence>
<dbReference type="InterPro" id="IPR024161">
    <property type="entry name" value="Znf_nanos-typ"/>
</dbReference>
<evidence type="ECO:0000313" key="10">
    <source>
        <dbReference type="EMBL" id="VDM30308.1"/>
    </source>
</evidence>